<sequence length="502" mass="53952">MSLLAVFILGCGQSNDAKAPVIEEPVAVVPPSEASKVRTAIEGLELVGDPSVGRTLPDISESKAQLGMKLFFTKGLGGDFDSACVTCHHPVLGGGDDLSLPIGVDADTPDLLGPGRFHSASGDHFDGGPTVPRNAPTTFNLAMWDKVLFHDGRVESLGGTAERSGDDGLGIRTPDSPFGQTDPSASSTLASAQARFPVTSPEEMKSFGNFTELNNTGVRKNLEQRIGNYGTPLGGLLPINRWLVEFQKGFSDSEGSAEELITFSNITEAIADYENSQVFVETPWKAFVEGDDDALTPEAKRGAQLFFNSVDNGGANCASCHSGDFFTDEKFHVIAMPQIGRGKGNGPLGSDDFGRFRETGLGIDKYAFRTPSLLNTAATGPWSHAGAYTSLIDVIKHHLNPERALDNYDFSQISPNIQTVNMLQNTQHALDQLAANRTAEIFSLQDVLLTDTQINDLAEFLQALTDPCVENRECLSKWIPDASDANPDELRINAIDENGKFL</sequence>
<dbReference type="SUPFAM" id="SSF46626">
    <property type="entry name" value="Cytochrome c"/>
    <property type="match status" value="2"/>
</dbReference>
<dbReference type="Pfam" id="PF03150">
    <property type="entry name" value="CCP_MauG"/>
    <property type="match status" value="1"/>
</dbReference>
<protein>
    <recommendedName>
        <fullName evidence="9">Cytochrome c domain-containing protein</fullName>
    </recommendedName>
</protein>
<dbReference type="RefSeq" id="WP_015431271.1">
    <property type="nucleotide sequence ID" value="NC_020514.1"/>
</dbReference>
<feature type="domain" description="Cytochrome c" evidence="9">
    <location>
        <begin position="297"/>
        <end position="465"/>
    </location>
</feature>
<dbReference type="KEGG" id="gps:C427_4841"/>
<evidence type="ECO:0000256" key="3">
    <source>
        <dbReference type="ARBA" id="ARBA00022723"/>
    </source>
</evidence>
<keyword evidence="11" id="KW-1185">Reference proteome</keyword>
<evidence type="ECO:0000256" key="8">
    <source>
        <dbReference type="SAM" id="MobiDB-lite"/>
    </source>
</evidence>
<dbReference type="PATRIC" id="fig|1129794.4.peg.4823"/>
<dbReference type="InterPro" id="IPR036909">
    <property type="entry name" value="Cyt_c-like_dom_sf"/>
</dbReference>
<dbReference type="GO" id="GO:0046872">
    <property type="term" value="F:metal ion binding"/>
    <property type="evidence" value="ECO:0007669"/>
    <property type="project" value="UniProtKB-KW"/>
</dbReference>
<dbReference type="AlphaFoldDB" id="M4RTB7"/>
<dbReference type="EMBL" id="CP003837">
    <property type="protein sequence ID" value="AGH46940.1"/>
    <property type="molecule type" value="Genomic_DNA"/>
</dbReference>
<dbReference type="InterPro" id="IPR009056">
    <property type="entry name" value="Cyt_c-like_dom"/>
</dbReference>
<dbReference type="InterPro" id="IPR004852">
    <property type="entry name" value="Di-haem_cyt_c_peroxidsae"/>
</dbReference>
<dbReference type="GO" id="GO:0009055">
    <property type="term" value="F:electron transfer activity"/>
    <property type="evidence" value="ECO:0007669"/>
    <property type="project" value="InterPro"/>
</dbReference>
<keyword evidence="2 7" id="KW-0349">Heme</keyword>
<dbReference type="GO" id="GO:0030313">
    <property type="term" value="C:cell envelope"/>
    <property type="evidence" value="ECO:0007669"/>
    <property type="project" value="UniProtKB-SubCell"/>
</dbReference>
<dbReference type="GO" id="GO:0004130">
    <property type="term" value="F:cytochrome-c peroxidase activity"/>
    <property type="evidence" value="ECO:0007669"/>
    <property type="project" value="TreeGrafter"/>
</dbReference>
<evidence type="ECO:0000256" key="6">
    <source>
        <dbReference type="ARBA" id="ARBA00023004"/>
    </source>
</evidence>
<evidence type="ECO:0000256" key="5">
    <source>
        <dbReference type="ARBA" id="ARBA00023002"/>
    </source>
</evidence>
<dbReference type="PANTHER" id="PTHR30600">
    <property type="entry name" value="CYTOCHROME C PEROXIDASE-RELATED"/>
    <property type="match status" value="1"/>
</dbReference>
<name>M4RTB7_9ALTE</name>
<dbReference type="HOGENOM" id="CLU_034652_5_0_6"/>
<evidence type="ECO:0000256" key="4">
    <source>
        <dbReference type="ARBA" id="ARBA00022729"/>
    </source>
</evidence>
<accession>M4RTB7</accession>
<feature type="region of interest" description="Disordered" evidence="8">
    <location>
        <begin position="158"/>
        <end position="186"/>
    </location>
</feature>
<keyword evidence="5" id="KW-0560">Oxidoreductase</keyword>
<dbReference type="eggNOG" id="COG1858">
    <property type="taxonomic scope" value="Bacteria"/>
</dbReference>
<dbReference type="GO" id="GO:0020037">
    <property type="term" value="F:heme binding"/>
    <property type="evidence" value="ECO:0007669"/>
    <property type="project" value="InterPro"/>
</dbReference>
<dbReference type="InterPro" id="IPR051395">
    <property type="entry name" value="Cytochrome_c_Peroxidase/MauG"/>
</dbReference>
<evidence type="ECO:0000256" key="7">
    <source>
        <dbReference type="PROSITE-ProRule" id="PRU00433"/>
    </source>
</evidence>
<evidence type="ECO:0000259" key="9">
    <source>
        <dbReference type="PROSITE" id="PS51007"/>
    </source>
</evidence>
<proteinExistence type="predicted"/>
<dbReference type="PROSITE" id="PS51007">
    <property type="entry name" value="CYTC"/>
    <property type="match status" value="1"/>
</dbReference>
<dbReference type="OrthoDB" id="100785at2"/>
<dbReference type="Gene3D" id="1.10.760.10">
    <property type="entry name" value="Cytochrome c-like domain"/>
    <property type="match status" value="2"/>
</dbReference>
<evidence type="ECO:0000313" key="11">
    <source>
        <dbReference type="Proteomes" id="UP000011864"/>
    </source>
</evidence>
<keyword evidence="4" id="KW-0732">Signal</keyword>
<dbReference type="Proteomes" id="UP000011864">
    <property type="component" value="Chromosome"/>
</dbReference>
<keyword evidence="6 7" id="KW-0408">Iron</keyword>
<organism evidence="10 11">
    <name type="scientific">Paraglaciecola psychrophila 170</name>
    <dbReference type="NCBI Taxonomy" id="1129794"/>
    <lineage>
        <taxon>Bacteria</taxon>
        <taxon>Pseudomonadati</taxon>
        <taxon>Pseudomonadota</taxon>
        <taxon>Gammaproteobacteria</taxon>
        <taxon>Alteromonadales</taxon>
        <taxon>Alteromonadaceae</taxon>
        <taxon>Paraglaciecola</taxon>
    </lineage>
</organism>
<reference evidence="10 11" key="1">
    <citation type="journal article" date="2013" name="Genome Announc.">
        <title>Complete Genome Sequence of Glaciecola psychrophila Strain 170T.</title>
        <authorList>
            <person name="Yin J."/>
            <person name="Chen J."/>
            <person name="Liu G."/>
            <person name="Yu Y."/>
            <person name="Song L."/>
            <person name="Wang X."/>
            <person name="Qu X."/>
        </authorList>
    </citation>
    <scope>NUCLEOTIDE SEQUENCE [LARGE SCALE GENOMIC DNA]</scope>
    <source>
        <strain evidence="10 11">170</strain>
    </source>
</reference>
<evidence type="ECO:0000256" key="1">
    <source>
        <dbReference type="ARBA" id="ARBA00004196"/>
    </source>
</evidence>
<comment type="subcellular location">
    <subcellularLocation>
        <location evidence="1">Cell envelope</location>
    </subcellularLocation>
</comment>
<dbReference type="PANTHER" id="PTHR30600:SF10">
    <property type="entry name" value="BLL6722 PROTEIN"/>
    <property type="match status" value="1"/>
</dbReference>
<keyword evidence="3 7" id="KW-0479">Metal-binding</keyword>
<dbReference type="STRING" id="1129794.C427_4841"/>
<evidence type="ECO:0000256" key="2">
    <source>
        <dbReference type="ARBA" id="ARBA00022617"/>
    </source>
</evidence>
<gene>
    <name evidence="10" type="ORF">C427_4841</name>
</gene>
<evidence type="ECO:0000313" key="10">
    <source>
        <dbReference type="EMBL" id="AGH46940.1"/>
    </source>
</evidence>